<sequence>MIPRTEKLQQVIAWGAGNETIRAMLLTSSLTNPHAPVDMFSDLDIDIVVPDLQAFLADDSWLTAFGPVITTIVENEEVFDGRHASRMVIYEDYTKIDFLIYSVEKFREQASADTLYEDWDIGYEVLLDKDRLTAGMQAPTHRVFNIRKPSQEEFAYVFNDFLFCTTYVAKCLWRDELFYARFVAEQIMRFESFQKMIEWYIGSQHNWNVSTNKYGRLFKRYLSPGMWKKIEATFAGADIAGNWNALFAYVDVAGELGRELAQQLGYSYPDAVEEKIRKYLLEVKKMGARQ</sequence>
<evidence type="ECO:0000313" key="1">
    <source>
        <dbReference type="EMBL" id="NSL87698.1"/>
    </source>
</evidence>
<dbReference type="SUPFAM" id="SSF81631">
    <property type="entry name" value="PAP/OAS1 substrate-binding domain"/>
    <property type="match status" value="1"/>
</dbReference>
<dbReference type="SUPFAM" id="SSF81301">
    <property type="entry name" value="Nucleotidyltransferase"/>
    <property type="match status" value="1"/>
</dbReference>
<accession>A0A433WL61</accession>
<dbReference type="InterPro" id="IPR043519">
    <property type="entry name" value="NT_sf"/>
</dbReference>
<dbReference type="Proteomes" id="UP000281028">
    <property type="component" value="Unassembled WGS sequence"/>
</dbReference>
<dbReference type="AlphaFoldDB" id="A0A433WL61"/>
<gene>
    <name evidence="1" type="ORF">ECE50_012695</name>
</gene>
<keyword evidence="2" id="KW-1185">Reference proteome</keyword>
<comment type="caution">
    <text evidence="1">The sequence shown here is derived from an EMBL/GenBank/DDBJ whole genome shotgun (WGS) entry which is preliminary data.</text>
</comment>
<dbReference type="Pfam" id="PF04439">
    <property type="entry name" value="Adenyl_transf"/>
    <property type="match status" value="1"/>
</dbReference>
<dbReference type="Gene3D" id="1.20.120.330">
    <property type="entry name" value="Nucleotidyltransferases domain 2"/>
    <property type="match status" value="1"/>
</dbReference>
<proteinExistence type="predicted"/>
<protein>
    <submittedName>
        <fullName evidence="1">Aminoglycoside 6-adenylyltransferase</fullName>
    </submittedName>
</protein>
<dbReference type="OrthoDB" id="9776406at2"/>
<reference evidence="1" key="1">
    <citation type="submission" date="2020-05" db="EMBL/GenBank/DDBJ databases">
        <title>Chitinophaga laudate sp. nov., isolated from a tropical peat swamp.</title>
        <authorList>
            <person name="Goh C.B.S."/>
            <person name="Lee M.S."/>
            <person name="Parimannan S."/>
            <person name="Pasbakhsh P."/>
            <person name="Yule C.M."/>
            <person name="Rajandas H."/>
            <person name="Loke S."/>
            <person name="Croft L."/>
            <person name="Tan J.B.L."/>
        </authorList>
    </citation>
    <scope>NUCLEOTIDE SEQUENCE</scope>
    <source>
        <strain evidence="1">Mgbs1</strain>
    </source>
</reference>
<dbReference type="InterPro" id="IPR007530">
    <property type="entry name" value="Aminoglycoside_adenylylTfrase"/>
</dbReference>
<evidence type="ECO:0000313" key="2">
    <source>
        <dbReference type="Proteomes" id="UP000281028"/>
    </source>
</evidence>
<dbReference type="Gene3D" id="3.30.460.10">
    <property type="entry name" value="Beta Polymerase, domain 2"/>
    <property type="match status" value="1"/>
</dbReference>
<name>A0A433WL61_9BACT</name>
<dbReference type="EMBL" id="RIAR02000001">
    <property type="protein sequence ID" value="NSL87698.1"/>
    <property type="molecule type" value="Genomic_DNA"/>
</dbReference>
<organism evidence="1 2">
    <name type="scientific">Chitinophaga solisilvae</name>
    <dbReference type="NCBI Taxonomy" id="1233460"/>
    <lineage>
        <taxon>Bacteria</taxon>
        <taxon>Pseudomonadati</taxon>
        <taxon>Bacteroidota</taxon>
        <taxon>Chitinophagia</taxon>
        <taxon>Chitinophagales</taxon>
        <taxon>Chitinophagaceae</taxon>
        <taxon>Chitinophaga</taxon>
    </lineage>
</organism>